<dbReference type="AlphaFoldDB" id="A0A9J5ZJ65"/>
<evidence type="ECO:0000313" key="2">
    <source>
        <dbReference type="EMBL" id="KAG5611078.1"/>
    </source>
</evidence>
<keyword evidence="1" id="KW-0812">Transmembrane</keyword>
<keyword evidence="1" id="KW-0472">Membrane</keyword>
<reference evidence="2 3" key="1">
    <citation type="submission" date="2020-09" db="EMBL/GenBank/DDBJ databases">
        <title>De no assembly of potato wild relative species, Solanum commersonii.</title>
        <authorList>
            <person name="Cho K."/>
        </authorList>
    </citation>
    <scope>NUCLEOTIDE SEQUENCE [LARGE SCALE GENOMIC DNA]</scope>
    <source>
        <strain evidence="2">LZ3.2</strain>
        <tissue evidence="2">Leaf</tissue>
    </source>
</reference>
<keyword evidence="1" id="KW-1133">Transmembrane helix</keyword>
<evidence type="ECO:0000256" key="1">
    <source>
        <dbReference type="SAM" id="Phobius"/>
    </source>
</evidence>
<name>A0A9J5ZJ65_SOLCO</name>
<protein>
    <submittedName>
        <fullName evidence="2">Uncharacterized protein</fullName>
    </submittedName>
</protein>
<evidence type="ECO:0000313" key="3">
    <source>
        <dbReference type="Proteomes" id="UP000824120"/>
    </source>
</evidence>
<comment type="caution">
    <text evidence="2">The sequence shown here is derived from an EMBL/GenBank/DDBJ whole genome shotgun (WGS) entry which is preliminary data.</text>
</comment>
<feature type="transmembrane region" description="Helical" evidence="1">
    <location>
        <begin position="25"/>
        <end position="42"/>
    </location>
</feature>
<accession>A0A9J5ZJ65</accession>
<gene>
    <name evidence="2" type="ORF">H5410_022359</name>
</gene>
<dbReference type="Proteomes" id="UP000824120">
    <property type="component" value="Chromosome 4"/>
</dbReference>
<proteinExistence type="predicted"/>
<sequence length="65" mass="7623">MSRKEESMLGTFGALPKLKVLSRRVVWHEVSLVIYFVVSFILENDVFLLMVSTSVERRVIFYENL</sequence>
<organism evidence="2 3">
    <name type="scientific">Solanum commersonii</name>
    <name type="common">Commerson's wild potato</name>
    <name type="synonym">Commerson's nightshade</name>
    <dbReference type="NCBI Taxonomy" id="4109"/>
    <lineage>
        <taxon>Eukaryota</taxon>
        <taxon>Viridiplantae</taxon>
        <taxon>Streptophyta</taxon>
        <taxon>Embryophyta</taxon>
        <taxon>Tracheophyta</taxon>
        <taxon>Spermatophyta</taxon>
        <taxon>Magnoliopsida</taxon>
        <taxon>eudicotyledons</taxon>
        <taxon>Gunneridae</taxon>
        <taxon>Pentapetalae</taxon>
        <taxon>asterids</taxon>
        <taxon>lamiids</taxon>
        <taxon>Solanales</taxon>
        <taxon>Solanaceae</taxon>
        <taxon>Solanoideae</taxon>
        <taxon>Solaneae</taxon>
        <taxon>Solanum</taxon>
    </lineage>
</organism>
<dbReference type="EMBL" id="JACXVP010000004">
    <property type="protein sequence ID" value="KAG5611078.1"/>
    <property type="molecule type" value="Genomic_DNA"/>
</dbReference>
<keyword evidence="3" id="KW-1185">Reference proteome</keyword>